<name>A0A5S9N8Y4_9GAMM</name>
<evidence type="ECO:0000313" key="4">
    <source>
        <dbReference type="Proteomes" id="UP000439591"/>
    </source>
</evidence>
<reference evidence="3 4" key="1">
    <citation type="submission" date="2019-11" db="EMBL/GenBank/DDBJ databases">
        <authorList>
            <person name="Holert J."/>
        </authorList>
    </citation>
    <scope>NUCLEOTIDE SEQUENCE [LARGE SCALE GENOMIC DNA]</scope>
    <source>
        <strain evidence="2">BC3_2A</strain>
        <strain evidence="1">SB11_1A</strain>
    </source>
</reference>
<protein>
    <recommendedName>
        <fullName evidence="5">Nucleoside-diphosphate sugar epimerase</fullName>
    </recommendedName>
</protein>
<dbReference type="Pfam" id="PF06258">
    <property type="entry name" value="Mito_fiss_Elm1"/>
    <property type="match status" value="1"/>
</dbReference>
<evidence type="ECO:0000313" key="2">
    <source>
        <dbReference type="EMBL" id="CAA0086060.1"/>
    </source>
</evidence>
<dbReference type="Proteomes" id="UP000439591">
    <property type="component" value="Unassembled WGS sequence"/>
</dbReference>
<dbReference type="AlphaFoldDB" id="A0A5S9N8Y4"/>
<gene>
    <name evidence="1" type="ORF">IHBHHGIJ_00131</name>
    <name evidence="2" type="ORF">KFEGEMFD_01018</name>
</gene>
<dbReference type="InterPro" id="IPR009367">
    <property type="entry name" value="Elm1-like"/>
</dbReference>
<evidence type="ECO:0008006" key="5">
    <source>
        <dbReference type="Google" id="ProtNLM"/>
    </source>
</evidence>
<evidence type="ECO:0000313" key="1">
    <source>
        <dbReference type="EMBL" id="CAA0079710.1"/>
    </source>
</evidence>
<dbReference type="EMBL" id="CACSIM010000001">
    <property type="protein sequence ID" value="CAA0086060.1"/>
    <property type="molecule type" value="Genomic_DNA"/>
</dbReference>
<proteinExistence type="predicted"/>
<keyword evidence="3" id="KW-1185">Reference proteome</keyword>
<dbReference type="RefSeq" id="WP_159266853.1">
    <property type="nucleotide sequence ID" value="NZ_CACSIK010000001.1"/>
</dbReference>
<sequence length="359" mass="39632">MKQFRILVLHDGKPGHLSQSYGLASMIANRCTRCECDVISVRAVPRLKLLNRMLRRMAVSLHPALRRLVFSLYRIDPLPSEPVDLVVSFGGNVVALNVAYSQAHGIPNALIGNSYTIPNEAICAHLSLIGDLGDANAIATTVVLCRVDQERCRRAGLALQTSQRPLWTLLVGGNGSGYGYHDSDWHRLGDALRALSEQYGVQWLISTSRRTGVAGVNILKRYVDDDICRAAIWYEDGVSEPLDAFLGASSQIFCTEDSLSMVSEAVAMDKPVISLRPTESLPTRTHGKALTYMADIGLVERVDISAMAQYQPQPWLPEKTYSAHLDDIFARIIALGAVTEMVRTPAKRNYMPEQRVQVV</sequence>
<accession>A0A5S9N8Y4</accession>
<dbReference type="Proteomes" id="UP000435877">
    <property type="component" value="Unassembled WGS sequence"/>
</dbReference>
<evidence type="ECO:0000313" key="3">
    <source>
        <dbReference type="Proteomes" id="UP000435877"/>
    </source>
</evidence>
<organism evidence="2 4">
    <name type="scientific">Zhongshania aliphaticivorans</name>
    <dbReference type="NCBI Taxonomy" id="1470434"/>
    <lineage>
        <taxon>Bacteria</taxon>
        <taxon>Pseudomonadati</taxon>
        <taxon>Pseudomonadota</taxon>
        <taxon>Gammaproteobacteria</taxon>
        <taxon>Cellvibrionales</taxon>
        <taxon>Spongiibacteraceae</taxon>
        <taxon>Zhongshania</taxon>
    </lineage>
</organism>
<dbReference type="EMBL" id="CACSIK010000001">
    <property type="protein sequence ID" value="CAA0079710.1"/>
    <property type="molecule type" value="Genomic_DNA"/>
</dbReference>
<dbReference type="OrthoDB" id="1865at2"/>